<sequence>MPPFKVSSFVQWRSAHSIFVLFGPENHGSHFERYKTAFEEVTTIDKTRVDKTQLNSSIRTVTARTTYEVVPEGFTSDVAQKDTSGVPFNTGERNTDRRRDKEPVHMKALLATQFNEFEKGPPLFSQWKSLLGTGVFNSDGNGSYLPSLNVILSWLRVSSRFHRNMTSPFFNKDRIRDFEIFDSHAIDTIGQMKKRLAEGHPIEFQDAMARFALDSATEFLCGKIVRSLDAGLPYPKSSGIANPASFTNHPSTVFVNALMKGQELTTRRNRTGTTWPLAEFWGDKVAEQRQIVDGFVKPILADVLAKKASGEKKASEEEDSFFGHLVNYTEDEQVLLDELVNILVASRDTIAALLTFGMYVLTQSPDIAQRLRDEVMKHVGPTSAPSYDIKEMKFLRVFLDETLYIHLYPSIRAGPTAILNPRDSTRPLFVPANTKVLYSIFLFHRRKDLWGPDADEFDPDRFIDHRLHKYLAPNPFIFLPFAGLRICLGQQFAYNEASFFPVCLLENFSSFTFASEAQEDCKLPEHWKHASGTQGRNKIVLRIYLTMFVKVHKPPYHLPLEITREVVSYRESFRDLRNFSFVSRAWRQATLPFLFHGIKIIDEGDMTQCQELLSSSPDITNYIRQLSLSRCLSIPTSSPLMTGLVVFSWRVPNTYPAKTGIDVSDFIRIFPNLRRVVVSGAFANVKALVCFLKQVCGPTVRELTLHGLELCSSSKELDVPQLDLSALENLGIASARHSDLLLNSILAPKSLAITSYSLWSRSLSLLLAKVAGTLTLLKLDMQSVSNVCGRPFNPQSLPVLEKIALQFVAIRFRYEFHPNSVLHWARNYLHLFEAPELIVLELCFSETAPRDMTYFVASYNWKSFCALLLERYPKIQELTIHVSKRVKATIAFRQSKRAMLENQFKEYIPASFFDDRRITVIWVRVNALLPGVFLSRLAPEFPSGTEISLVPRLPGAINPIPLQRSGREEELGFAAVYLASNAYTNGAHLRVDGGHYLVNP</sequence>
<dbReference type="SUPFAM" id="SSF51735">
    <property type="entry name" value="NAD(P)-binding Rossmann-fold domains"/>
    <property type="match status" value="1"/>
</dbReference>
<dbReference type="InterPro" id="IPR002401">
    <property type="entry name" value="Cyt_P450_E_grp-I"/>
</dbReference>
<organism evidence="10 11">
    <name type="scientific">Moniliophthora roreri</name>
    <name type="common">Frosty pod rot fungus</name>
    <name type="synonym">Monilia roreri</name>
    <dbReference type="NCBI Taxonomy" id="221103"/>
    <lineage>
        <taxon>Eukaryota</taxon>
        <taxon>Fungi</taxon>
        <taxon>Dikarya</taxon>
        <taxon>Basidiomycota</taxon>
        <taxon>Agaricomycotina</taxon>
        <taxon>Agaricomycetes</taxon>
        <taxon>Agaricomycetidae</taxon>
        <taxon>Agaricales</taxon>
        <taxon>Marasmiineae</taxon>
        <taxon>Marasmiaceae</taxon>
        <taxon>Moniliophthora</taxon>
    </lineage>
</organism>
<dbReference type="EMBL" id="LATX01002064">
    <property type="protein sequence ID" value="KTB34546.1"/>
    <property type="molecule type" value="Genomic_DNA"/>
</dbReference>
<dbReference type="Proteomes" id="UP000054988">
    <property type="component" value="Unassembled WGS sequence"/>
</dbReference>
<accession>A0A0W0FEE4</accession>
<dbReference type="SUPFAM" id="SSF48264">
    <property type="entry name" value="Cytochrome P450"/>
    <property type="match status" value="1"/>
</dbReference>
<evidence type="ECO:0000256" key="7">
    <source>
        <dbReference type="ARBA" id="ARBA00023033"/>
    </source>
</evidence>
<dbReference type="InterPro" id="IPR001128">
    <property type="entry name" value="Cyt_P450"/>
</dbReference>
<dbReference type="Gene3D" id="3.40.50.720">
    <property type="entry name" value="NAD(P)-binding Rossmann-like Domain"/>
    <property type="match status" value="1"/>
</dbReference>
<protein>
    <submittedName>
        <fullName evidence="10">Uncharacterized protein</fullName>
    </submittedName>
</protein>
<evidence type="ECO:0000256" key="8">
    <source>
        <dbReference type="PIRSR" id="PIRSR602401-1"/>
    </source>
</evidence>
<dbReference type="PANTHER" id="PTHR24287:SF1">
    <property type="entry name" value="P450, PUTATIVE (EUROFUNG)-RELATED"/>
    <property type="match status" value="1"/>
</dbReference>
<keyword evidence="5" id="KW-0560">Oxidoreductase</keyword>
<keyword evidence="6 8" id="KW-0408">Iron</keyword>
<evidence type="ECO:0000256" key="9">
    <source>
        <dbReference type="SAM" id="MobiDB-lite"/>
    </source>
</evidence>
<dbReference type="InterPro" id="IPR036396">
    <property type="entry name" value="Cyt_P450_sf"/>
</dbReference>
<comment type="caution">
    <text evidence="10">The sequence shown here is derived from an EMBL/GenBank/DDBJ whole genome shotgun (WGS) entry which is preliminary data.</text>
</comment>
<dbReference type="InterPro" id="IPR036291">
    <property type="entry name" value="NAD(P)-bd_dom_sf"/>
</dbReference>
<feature type="binding site" description="axial binding residue" evidence="8">
    <location>
        <position position="487"/>
    </location>
    <ligand>
        <name>heme</name>
        <dbReference type="ChEBI" id="CHEBI:30413"/>
    </ligand>
    <ligandPart>
        <name>Fe</name>
        <dbReference type="ChEBI" id="CHEBI:18248"/>
    </ligandPart>
</feature>
<evidence type="ECO:0000256" key="6">
    <source>
        <dbReference type="ARBA" id="ARBA00023004"/>
    </source>
</evidence>
<evidence type="ECO:0000256" key="3">
    <source>
        <dbReference type="ARBA" id="ARBA00022617"/>
    </source>
</evidence>
<feature type="region of interest" description="Disordered" evidence="9">
    <location>
        <begin position="80"/>
        <end position="100"/>
    </location>
</feature>
<name>A0A0W0FEE4_MONRR</name>
<comment type="cofactor">
    <cofactor evidence="1 8">
        <name>heme</name>
        <dbReference type="ChEBI" id="CHEBI:30413"/>
    </cofactor>
</comment>
<evidence type="ECO:0000256" key="5">
    <source>
        <dbReference type="ARBA" id="ARBA00023002"/>
    </source>
</evidence>
<dbReference type="InterPro" id="IPR047146">
    <property type="entry name" value="Cyt_P450_E_CYP52_fungi"/>
</dbReference>
<keyword evidence="7" id="KW-0503">Monooxygenase</keyword>
<comment type="similarity">
    <text evidence="2">Belongs to the cytochrome P450 family.</text>
</comment>
<dbReference type="PANTHER" id="PTHR24287">
    <property type="entry name" value="P450, PUTATIVE (EUROFUNG)-RELATED"/>
    <property type="match status" value="1"/>
</dbReference>
<dbReference type="PRINTS" id="PR00463">
    <property type="entry name" value="EP450I"/>
</dbReference>
<gene>
    <name evidence="10" type="ORF">WG66_12875</name>
</gene>
<evidence type="ECO:0000256" key="4">
    <source>
        <dbReference type="ARBA" id="ARBA00022723"/>
    </source>
</evidence>
<evidence type="ECO:0000313" key="10">
    <source>
        <dbReference type="EMBL" id="KTB34546.1"/>
    </source>
</evidence>
<dbReference type="AlphaFoldDB" id="A0A0W0FEE4"/>
<keyword evidence="4 8" id="KW-0479">Metal-binding</keyword>
<dbReference type="GO" id="GO:0016705">
    <property type="term" value="F:oxidoreductase activity, acting on paired donors, with incorporation or reduction of molecular oxygen"/>
    <property type="evidence" value="ECO:0007669"/>
    <property type="project" value="InterPro"/>
</dbReference>
<dbReference type="Pfam" id="PF00067">
    <property type="entry name" value="p450"/>
    <property type="match status" value="1"/>
</dbReference>
<proteinExistence type="inferred from homology"/>
<dbReference type="GO" id="GO:0004497">
    <property type="term" value="F:monooxygenase activity"/>
    <property type="evidence" value="ECO:0007669"/>
    <property type="project" value="UniProtKB-KW"/>
</dbReference>
<evidence type="ECO:0000256" key="1">
    <source>
        <dbReference type="ARBA" id="ARBA00001971"/>
    </source>
</evidence>
<dbReference type="Gene3D" id="1.10.630.10">
    <property type="entry name" value="Cytochrome P450"/>
    <property type="match status" value="1"/>
</dbReference>
<evidence type="ECO:0000256" key="2">
    <source>
        <dbReference type="ARBA" id="ARBA00010617"/>
    </source>
</evidence>
<keyword evidence="3 8" id="KW-0349">Heme</keyword>
<evidence type="ECO:0000313" key="11">
    <source>
        <dbReference type="Proteomes" id="UP000054988"/>
    </source>
</evidence>
<dbReference type="GO" id="GO:0005506">
    <property type="term" value="F:iron ion binding"/>
    <property type="evidence" value="ECO:0007669"/>
    <property type="project" value="InterPro"/>
</dbReference>
<reference evidence="10 11" key="1">
    <citation type="submission" date="2015-12" db="EMBL/GenBank/DDBJ databases">
        <title>Draft genome sequence of Moniliophthora roreri, the causal agent of frosty pod rot of cacao.</title>
        <authorList>
            <person name="Aime M.C."/>
            <person name="Diaz-Valderrama J.R."/>
            <person name="Kijpornyongpan T."/>
            <person name="Phillips-Mora W."/>
        </authorList>
    </citation>
    <scope>NUCLEOTIDE SEQUENCE [LARGE SCALE GENOMIC DNA]</scope>
    <source>
        <strain evidence="10 11">MCA 2952</strain>
    </source>
</reference>
<dbReference type="GO" id="GO:0020037">
    <property type="term" value="F:heme binding"/>
    <property type="evidence" value="ECO:0007669"/>
    <property type="project" value="InterPro"/>
</dbReference>